<feature type="domain" description="HTH arsR-type" evidence="5">
    <location>
        <begin position="1"/>
        <end position="99"/>
    </location>
</feature>
<evidence type="ECO:0000256" key="4">
    <source>
        <dbReference type="ARBA" id="ARBA00023163"/>
    </source>
</evidence>
<gene>
    <name evidence="6" type="ORF">AA23TX_05909</name>
</gene>
<sequence>MSTPPPDGIAAALGDAARWHIVELLAERPRSVGELAELTGLRQPQATKHLQTLARAGLVAVFPLGQRRVYALEAEPLRAFAGRLADLAKAIDAHEGERDVVARYRAAIEEDIVAADRDQWADGREFAFERLLAVPRDDVWRHWTDPELLASWWVPPSMTVTACVLEPRPGGRAVLAYRDADGEYHAEGWVRLATEPGRLAFDLAVTGEASFTGHYDLELVSVPGGTRLRLGLRITATTVGAVSAIAGIETGWDQVLDHLTDVLLEGKG</sequence>
<dbReference type="InterPro" id="IPR013538">
    <property type="entry name" value="ASHA1/2-like_C"/>
</dbReference>
<dbReference type="Gene3D" id="1.10.10.10">
    <property type="entry name" value="Winged helix-like DNA-binding domain superfamily/Winged helix DNA-binding domain"/>
    <property type="match status" value="1"/>
</dbReference>
<keyword evidence="7" id="KW-1185">Reference proteome</keyword>
<accession>A0A6I8LWZ0</accession>
<dbReference type="Pfam" id="PF12840">
    <property type="entry name" value="HTH_20"/>
    <property type="match status" value="1"/>
</dbReference>
<evidence type="ECO:0000313" key="7">
    <source>
        <dbReference type="Proteomes" id="UP000399805"/>
    </source>
</evidence>
<keyword evidence="4" id="KW-0804">Transcription</keyword>
<name>A0A6I8LWZ0_9PSEU</name>
<dbReference type="InterPro" id="IPR051081">
    <property type="entry name" value="HTH_MetalResp_TranReg"/>
</dbReference>
<comment type="similarity">
    <text evidence="1">Belongs to the AHA1 family.</text>
</comment>
<dbReference type="EMBL" id="CABVGP010000002">
    <property type="protein sequence ID" value="VVJ20888.1"/>
    <property type="molecule type" value="Genomic_DNA"/>
</dbReference>
<dbReference type="Proteomes" id="UP000399805">
    <property type="component" value="Unassembled WGS sequence"/>
</dbReference>
<evidence type="ECO:0000313" key="6">
    <source>
        <dbReference type="EMBL" id="VVJ20888.1"/>
    </source>
</evidence>
<dbReference type="Pfam" id="PF08327">
    <property type="entry name" value="AHSA1"/>
    <property type="match status" value="1"/>
</dbReference>
<dbReference type="CDD" id="cd00090">
    <property type="entry name" value="HTH_ARSR"/>
    <property type="match status" value="1"/>
</dbReference>
<dbReference type="PANTHER" id="PTHR33154">
    <property type="entry name" value="TRANSCRIPTIONAL REGULATOR, ARSR FAMILY"/>
    <property type="match status" value="1"/>
</dbReference>
<evidence type="ECO:0000256" key="2">
    <source>
        <dbReference type="ARBA" id="ARBA00023015"/>
    </source>
</evidence>
<evidence type="ECO:0000259" key="5">
    <source>
        <dbReference type="PROSITE" id="PS50987"/>
    </source>
</evidence>
<dbReference type="InterPro" id="IPR011991">
    <property type="entry name" value="ArsR-like_HTH"/>
</dbReference>
<keyword evidence="3" id="KW-0238">DNA-binding</keyword>
<dbReference type="SUPFAM" id="SSF46785">
    <property type="entry name" value="Winged helix' DNA-binding domain"/>
    <property type="match status" value="1"/>
</dbReference>
<protein>
    <submittedName>
        <fullName evidence="6">Transcriptional regulator</fullName>
    </submittedName>
</protein>
<dbReference type="SUPFAM" id="SSF55961">
    <property type="entry name" value="Bet v1-like"/>
    <property type="match status" value="1"/>
</dbReference>
<organism evidence="6 7">
    <name type="scientific">Amycolatopsis camponoti</name>
    <dbReference type="NCBI Taxonomy" id="2606593"/>
    <lineage>
        <taxon>Bacteria</taxon>
        <taxon>Bacillati</taxon>
        <taxon>Actinomycetota</taxon>
        <taxon>Actinomycetes</taxon>
        <taxon>Pseudonocardiales</taxon>
        <taxon>Pseudonocardiaceae</taxon>
        <taxon>Amycolatopsis</taxon>
    </lineage>
</organism>
<dbReference type="InterPro" id="IPR036390">
    <property type="entry name" value="WH_DNA-bd_sf"/>
</dbReference>
<dbReference type="PANTHER" id="PTHR33154:SF33">
    <property type="entry name" value="TRANSCRIPTIONAL REPRESSOR SDPR"/>
    <property type="match status" value="1"/>
</dbReference>
<keyword evidence="2" id="KW-0805">Transcription regulation</keyword>
<dbReference type="PROSITE" id="PS50987">
    <property type="entry name" value="HTH_ARSR_2"/>
    <property type="match status" value="1"/>
</dbReference>
<dbReference type="Gene3D" id="3.30.530.20">
    <property type="match status" value="1"/>
</dbReference>
<evidence type="ECO:0000256" key="3">
    <source>
        <dbReference type="ARBA" id="ARBA00023125"/>
    </source>
</evidence>
<dbReference type="GO" id="GO:0003677">
    <property type="term" value="F:DNA binding"/>
    <property type="evidence" value="ECO:0007669"/>
    <property type="project" value="UniProtKB-KW"/>
</dbReference>
<dbReference type="InterPro" id="IPR001845">
    <property type="entry name" value="HTH_ArsR_DNA-bd_dom"/>
</dbReference>
<dbReference type="NCBIfam" id="NF033788">
    <property type="entry name" value="HTH_metalloreg"/>
    <property type="match status" value="1"/>
</dbReference>
<dbReference type="RefSeq" id="WP_230862751.1">
    <property type="nucleotide sequence ID" value="NZ_CABVGP010000002.1"/>
</dbReference>
<reference evidence="6 7" key="1">
    <citation type="submission" date="2019-09" db="EMBL/GenBank/DDBJ databases">
        <authorList>
            <person name="Leyn A S."/>
        </authorList>
    </citation>
    <scope>NUCLEOTIDE SEQUENCE [LARGE SCALE GENOMIC DNA]</scope>
    <source>
        <strain evidence="6">AA231_1</strain>
    </source>
</reference>
<evidence type="ECO:0000256" key="1">
    <source>
        <dbReference type="ARBA" id="ARBA00006817"/>
    </source>
</evidence>
<proteinExistence type="inferred from homology"/>
<dbReference type="InterPro" id="IPR023393">
    <property type="entry name" value="START-like_dom_sf"/>
</dbReference>
<dbReference type="GO" id="GO:0003700">
    <property type="term" value="F:DNA-binding transcription factor activity"/>
    <property type="evidence" value="ECO:0007669"/>
    <property type="project" value="InterPro"/>
</dbReference>
<dbReference type="InterPro" id="IPR036388">
    <property type="entry name" value="WH-like_DNA-bd_sf"/>
</dbReference>
<dbReference type="SMART" id="SM00418">
    <property type="entry name" value="HTH_ARSR"/>
    <property type="match status" value="1"/>
</dbReference>
<dbReference type="AlphaFoldDB" id="A0A6I8LWZ0"/>